<dbReference type="GO" id="GO:0035869">
    <property type="term" value="C:ciliary transition zone"/>
    <property type="evidence" value="ECO:0007669"/>
    <property type="project" value="TreeGrafter"/>
</dbReference>
<accession>A0A7S4JY64</accession>
<name>A0A7S4JY64_GUITH</name>
<keyword evidence="10" id="KW-0966">Cell projection</keyword>
<dbReference type="GO" id="GO:0032880">
    <property type="term" value="P:regulation of protein localization"/>
    <property type="evidence" value="ECO:0007669"/>
    <property type="project" value="TreeGrafter"/>
</dbReference>
<dbReference type="PANTHER" id="PTHR14605:SF1">
    <property type="entry name" value="TRANSMEMBRANE PROTEIN 231"/>
    <property type="match status" value="1"/>
</dbReference>
<evidence type="ECO:0000313" key="13">
    <source>
        <dbReference type="EMBL" id="CAE2277747.1"/>
    </source>
</evidence>
<evidence type="ECO:0000256" key="7">
    <source>
        <dbReference type="ARBA" id="ARBA00023069"/>
    </source>
</evidence>
<evidence type="ECO:0000256" key="5">
    <source>
        <dbReference type="ARBA" id="ARBA00022692"/>
    </source>
</evidence>
<dbReference type="PANTHER" id="PTHR14605">
    <property type="entry name" value="CHST5 PROTEIN"/>
    <property type="match status" value="1"/>
</dbReference>
<dbReference type="AlphaFoldDB" id="A0A7S4JY64"/>
<feature type="transmembrane region" description="Helical" evidence="12">
    <location>
        <begin position="21"/>
        <end position="42"/>
    </location>
</feature>
<dbReference type="OMA" id="PALYTRY"/>
<evidence type="ECO:0000256" key="9">
    <source>
        <dbReference type="ARBA" id="ARBA00023180"/>
    </source>
</evidence>
<keyword evidence="8 12" id="KW-0472">Membrane</keyword>
<proteinExistence type="inferred from homology"/>
<reference evidence="13" key="1">
    <citation type="submission" date="2021-01" db="EMBL/GenBank/DDBJ databases">
        <authorList>
            <person name="Corre E."/>
            <person name="Pelletier E."/>
            <person name="Niang G."/>
            <person name="Scheremetjew M."/>
            <person name="Finn R."/>
            <person name="Kale V."/>
            <person name="Holt S."/>
            <person name="Cochrane G."/>
            <person name="Meng A."/>
            <person name="Brown T."/>
            <person name="Cohen L."/>
        </authorList>
    </citation>
    <scope>NUCLEOTIDE SEQUENCE</scope>
    <source>
        <strain evidence="13">CCMP 2712</strain>
    </source>
</reference>
<keyword evidence="6 12" id="KW-1133">Transmembrane helix</keyword>
<sequence length="316" mass="36320">MFCVHTHPVKIRFVAPFFSSATLFVFLAHVSVIIFGFLIAYFSHGLWLKESFYREQPIVSYRDQYFLKLMGTNSTSGKPFELKYSSFEQINLINNDVLRYPDIRVRHEDINGDGITDQFLLSATFPVVEEEQVQRVEGIFMFSYMLRNRVRLNVEAPVLLSHTGGVAGRELFVSGSLSLSLANALPVLPSVRTTRDPLFPTNRTLSSSEVTMTSLVDKVAARNDTFLLEPAVSTWNVAMVGCNPKCNFVIRLKVKIPNQKVWYVPTFIEVAKFSWIQILATWVFLYFFVLPFIHFILDHQIIQSVVKHPLKKFHRD</sequence>
<dbReference type="GO" id="GO:0060271">
    <property type="term" value="P:cilium assembly"/>
    <property type="evidence" value="ECO:0007669"/>
    <property type="project" value="TreeGrafter"/>
</dbReference>
<comment type="similarity">
    <text evidence="2">Belongs to the TMEM231 family.</text>
</comment>
<evidence type="ECO:0000256" key="8">
    <source>
        <dbReference type="ARBA" id="ARBA00023136"/>
    </source>
</evidence>
<dbReference type="InterPro" id="IPR019306">
    <property type="entry name" value="TMEM231"/>
</dbReference>
<gene>
    <name evidence="13" type="ORF">GTHE00462_LOCUS8332</name>
</gene>
<keyword evidence="4" id="KW-1003">Cell membrane</keyword>
<keyword evidence="9" id="KW-0325">Glycoprotein</keyword>
<dbReference type="EMBL" id="HBKN01010535">
    <property type="protein sequence ID" value="CAE2277747.1"/>
    <property type="molecule type" value="Transcribed_RNA"/>
</dbReference>
<comment type="function">
    <text evidence="11">Transmembrane component of the tectonic-like complex, a complex localized at the transition zone of primary cilia and acting as a barrier that prevents diffusion of transmembrane proteins between the cilia and plasma membranes. Required for ciliogenesis and sonic hedgehog/SHH signaling.</text>
</comment>
<evidence type="ECO:0000256" key="10">
    <source>
        <dbReference type="ARBA" id="ARBA00023273"/>
    </source>
</evidence>
<evidence type="ECO:0000256" key="11">
    <source>
        <dbReference type="ARBA" id="ARBA00024803"/>
    </source>
</evidence>
<comment type="subcellular location">
    <subcellularLocation>
        <location evidence="1">Cell projection</location>
        <location evidence="1">Cilium membrane</location>
        <topology evidence="1">Multi-pass membrane protein</topology>
    </subcellularLocation>
</comment>
<evidence type="ECO:0000256" key="12">
    <source>
        <dbReference type="SAM" id="Phobius"/>
    </source>
</evidence>
<keyword evidence="5 12" id="KW-0812">Transmembrane</keyword>
<dbReference type="GO" id="GO:0060170">
    <property type="term" value="C:ciliary membrane"/>
    <property type="evidence" value="ECO:0007669"/>
    <property type="project" value="UniProtKB-SubCell"/>
</dbReference>
<evidence type="ECO:0000256" key="1">
    <source>
        <dbReference type="ARBA" id="ARBA00004272"/>
    </source>
</evidence>
<keyword evidence="7" id="KW-0969">Cilium</keyword>
<evidence type="ECO:0000256" key="6">
    <source>
        <dbReference type="ARBA" id="ARBA00022989"/>
    </source>
</evidence>
<feature type="transmembrane region" description="Helical" evidence="12">
    <location>
        <begin position="275"/>
        <end position="297"/>
    </location>
</feature>
<organism evidence="13">
    <name type="scientific">Guillardia theta</name>
    <name type="common">Cryptophyte</name>
    <name type="synonym">Cryptomonas phi</name>
    <dbReference type="NCBI Taxonomy" id="55529"/>
    <lineage>
        <taxon>Eukaryota</taxon>
        <taxon>Cryptophyceae</taxon>
        <taxon>Pyrenomonadales</taxon>
        <taxon>Geminigeraceae</taxon>
        <taxon>Guillardia</taxon>
    </lineage>
</organism>
<evidence type="ECO:0000256" key="2">
    <source>
        <dbReference type="ARBA" id="ARBA00009082"/>
    </source>
</evidence>
<dbReference type="Pfam" id="PF10149">
    <property type="entry name" value="TM231"/>
    <property type="match status" value="1"/>
</dbReference>
<evidence type="ECO:0000256" key="4">
    <source>
        <dbReference type="ARBA" id="ARBA00022475"/>
    </source>
</evidence>
<evidence type="ECO:0000256" key="3">
    <source>
        <dbReference type="ARBA" id="ARBA00015087"/>
    </source>
</evidence>
<protein>
    <recommendedName>
        <fullName evidence="3">Transmembrane protein 231</fullName>
    </recommendedName>
</protein>